<proteinExistence type="predicted"/>
<evidence type="ECO:0000313" key="2">
    <source>
        <dbReference type="Proteomes" id="UP000215483"/>
    </source>
</evidence>
<evidence type="ECO:0000313" key="1">
    <source>
        <dbReference type="EMBL" id="OXY95534.1"/>
    </source>
</evidence>
<dbReference type="InterPro" id="IPR029063">
    <property type="entry name" value="SAM-dependent_MTases_sf"/>
</dbReference>
<dbReference type="EMBL" id="MCGQ01000013">
    <property type="protein sequence ID" value="OXY95534.1"/>
    <property type="molecule type" value="Genomic_DNA"/>
</dbReference>
<dbReference type="OrthoDB" id="9786043at2"/>
<protein>
    <recommendedName>
        <fullName evidence="3">Methyltransferase type 11</fullName>
    </recommendedName>
</protein>
<dbReference type="Gene3D" id="3.40.50.150">
    <property type="entry name" value="Vaccinia Virus protein VP39"/>
    <property type="match status" value="1"/>
</dbReference>
<dbReference type="SUPFAM" id="SSF53335">
    <property type="entry name" value="S-adenosyl-L-methionine-dependent methyltransferases"/>
    <property type="match status" value="1"/>
</dbReference>
<comment type="caution">
    <text evidence="1">The sequence shown here is derived from an EMBL/GenBank/DDBJ whole genome shotgun (WGS) entry which is preliminary data.</text>
</comment>
<gene>
    <name evidence="1" type="ORF">BEK98_15395</name>
</gene>
<name>A0A233SIR3_STRDA</name>
<evidence type="ECO:0008006" key="3">
    <source>
        <dbReference type="Google" id="ProtNLM"/>
    </source>
</evidence>
<sequence>MTASDRRRSAPEHPWRGIHLDVYERHMGDPRVGQLQRLRDITGEQLAAYPFRAIGVLGVAGGNGLDLIDPETTDAVYGYDINPDYLDACETRYRDTLGARLQLIETSIDRSVRIERVDLLIANLIIEYVGAEEFVAFSAANARSIGVLSCVIQRNDAAGFVSSTDYSSSFDALASVSSDIDPETLTSAMSDAGFADLGRCEYPLPNGKTLVRQDFRTTPRP</sequence>
<keyword evidence="2" id="KW-1185">Reference proteome</keyword>
<reference evidence="1 2" key="1">
    <citation type="submission" date="2016-07" db="EMBL/GenBank/DDBJ databases">
        <title>Draft genome of Streptomyces diastatochromogenes.</title>
        <authorList>
            <person name="Podduturi R."/>
            <person name="Lukassen M.B."/>
            <person name="Clausen N."/>
            <person name="Nielsen J.L."/>
            <person name="Jorgensen N.O."/>
        </authorList>
    </citation>
    <scope>NUCLEOTIDE SEQUENCE [LARGE SCALE GENOMIC DNA]</scope>
    <source>
        <strain evidence="1 2">DSM 40608</strain>
    </source>
</reference>
<accession>A0A233SIR3</accession>
<organism evidence="1 2">
    <name type="scientific">Streptomyces diastatochromogenes</name>
    <dbReference type="NCBI Taxonomy" id="42236"/>
    <lineage>
        <taxon>Bacteria</taxon>
        <taxon>Bacillati</taxon>
        <taxon>Actinomycetota</taxon>
        <taxon>Actinomycetes</taxon>
        <taxon>Kitasatosporales</taxon>
        <taxon>Streptomycetaceae</taxon>
        <taxon>Streptomyces</taxon>
    </lineage>
</organism>
<dbReference type="Proteomes" id="UP000215483">
    <property type="component" value="Unassembled WGS sequence"/>
</dbReference>
<dbReference type="AlphaFoldDB" id="A0A233SIR3"/>